<dbReference type="InterPro" id="IPR011701">
    <property type="entry name" value="MFS"/>
</dbReference>
<feature type="transmembrane region" description="Helical" evidence="6">
    <location>
        <begin position="238"/>
        <end position="260"/>
    </location>
</feature>
<dbReference type="Pfam" id="PF07690">
    <property type="entry name" value="MFS_1"/>
    <property type="match status" value="1"/>
</dbReference>
<evidence type="ECO:0000256" key="3">
    <source>
        <dbReference type="ARBA" id="ARBA00022989"/>
    </source>
</evidence>
<evidence type="ECO:0000256" key="2">
    <source>
        <dbReference type="ARBA" id="ARBA00022692"/>
    </source>
</evidence>
<name>A0ABD0LW66_9CAEN</name>
<dbReference type="Gene3D" id="1.20.1250.20">
    <property type="entry name" value="MFS general substrate transporter like domains"/>
    <property type="match status" value="1"/>
</dbReference>
<dbReference type="AlphaFoldDB" id="A0ABD0LW66"/>
<dbReference type="GO" id="GO:0016020">
    <property type="term" value="C:membrane"/>
    <property type="evidence" value="ECO:0007669"/>
    <property type="project" value="UniProtKB-SubCell"/>
</dbReference>
<keyword evidence="2 6" id="KW-0812">Transmembrane</keyword>
<protein>
    <recommendedName>
        <fullName evidence="7">Major facilitator superfamily (MFS) profile domain-containing protein</fullName>
    </recommendedName>
</protein>
<keyword evidence="3 6" id="KW-1133">Transmembrane helix</keyword>
<dbReference type="PANTHER" id="PTHR24064">
    <property type="entry name" value="SOLUTE CARRIER FAMILY 22 MEMBER"/>
    <property type="match status" value="1"/>
</dbReference>
<evidence type="ECO:0000256" key="1">
    <source>
        <dbReference type="ARBA" id="ARBA00004141"/>
    </source>
</evidence>
<dbReference type="PROSITE" id="PS50850">
    <property type="entry name" value="MFS"/>
    <property type="match status" value="1"/>
</dbReference>
<comment type="caution">
    <text evidence="8">The sequence shown here is derived from an EMBL/GenBank/DDBJ whole genome shotgun (WGS) entry which is preliminary data.</text>
</comment>
<comment type="subcellular location">
    <subcellularLocation>
        <location evidence="1">Membrane</location>
        <topology evidence="1">Multi-pass membrane protein</topology>
    </subcellularLocation>
</comment>
<feature type="region of interest" description="Disordered" evidence="5">
    <location>
        <begin position="28"/>
        <end position="54"/>
    </location>
</feature>
<feature type="transmembrane region" description="Helical" evidence="6">
    <location>
        <begin position="336"/>
        <end position="353"/>
    </location>
</feature>
<proteinExistence type="predicted"/>
<gene>
    <name evidence="8" type="ORF">BaRGS_00005141</name>
</gene>
<dbReference type="InterPro" id="IPR005829">
    <property type="entry name" value="Sugar_transporter_CS"/>
</dbReference>
<evidence type="ECO:0000259" key="7">
    <source>
        <dbReference type="PROSITE" id="PS50850"/>
    </source>
</evidence>
<keyword evidence="4 6" id="KW-0472">Membrane</keyword>
<evidence type="ECO:0000313" key="8">
    <source>
        <dbReference type="EMBL" id="KAK7503602.1"/>
    </source>
</evidence>
<evidence type="ECO:0000313" key="9">
    <source>
        <dbReference type="Proteomes" id="UP001519460"/>
    </source>
</evidence>
<evidence type="ECO:0000256" key="4">
    <source>
        <dbReference type="ARBA" id="ARBA00023136"/>
    </source>
</evidence>
<feature type="transmembrane region" description="Helical" evidence="6">
    <location>
        <begin position="525"/>
        <end position="545"/>
    </location>
</feature>
<feature type="transmembrane region" description="Helical" evidence="6">
    <location>
        <begin position="557"/>
        <end position="575"/>
    </location>
</feature>
<sequence>MHTTRHVERFLSDLNLKTCKLQRKRNNTITGGARPSVPFVKQQPDSNKTPARGLERQPCEIRQMSDRHQPHTKCPRLRLSVWSGEWILKESLFRTEGLSGHRFNFLTTFSSVSETLPPPHPHRPTLRSLGGTGRYQMLQLITISLGAFGASFQLLDNIFIGREITDHQCSPPSNDSLIPAKLHDVDWNSSLVKYGKCEIRIASNDTGDVQEHDCLFGHSYSYSRELSFRTEFDLVCDLTLLGGLAQSFVIMGQGVGAVIASIVSDRFGRKKVLVGSQFGLMAVGMAIGLSPSYAVLGTLKFLVGAIQQGVVTSSATLTTELFPVETRRLTSPVGSITWGVSSTGMALVAYLLRFHTWRYLQYTLSACSILFLFQLWYVDESLRWLVANGKKEGAIKVLERAVRANKKDLNDVLRTFETTALRDVQKEGKHTLQLTCPELEEMQAVDKDKSSSSNGQMTSPDIDEVEKKLAKKLEKSKTEKLSVFDIFRHKRLLLNAIIIWCAWFTCAFTFFALMMMSTTFVGNRFLNYSLISIMDLPSGLIFFLLVNRVGRKRMTQILYTFAGVGLLSSGIFRIFEDIPALATMSVVMAMLGNTGASGMFGAIFFYTPEIFPTNMRNQALGVASFAGRLGGMLAPFMTALSEIVVWAPGVMIGSLCFTVVFLFRFLPETQGKELPNTVGDIKAWYKPINDEKIIRSSNGDGKPVKTAAERY</sequence>
<dbReference type="EMBL" id="JACVVK020000019">
    <property type="protein sequence ID" value="KAK7503602.1"/>
    <property type="molecule type" value="Genomic_DNA"/>
</dbReference>
<keyword evidence="9" id="KW-1185">Reference proteome</keyword>
<dbReference type="InterPro" id="IPR020846">
    <property type="entry name" value="MFS_dom"/>
</dbReference>
<dbReference type="SUPFAM" id="SSF103473">
    <property type="entry name" value="MFS general substrate transporter"/>
    <property type="match status" value="1"/>
</dbReference>
<evidence type="ECO:0000256" key="6">
    <source>
        <dbReference type="SAM" id="Phobius"/>
    </source>
</evidence>
<feature type="transmembrane region" description="Helical" evidence="6">
    <location>
        <begin position="619"/>
        <end position="637"/>
    </location>
</feature>
<dbReference type="PROSITE" id="PS00216">
    <property type="entry name" value="SUGAR_TRANSPORT_1"/>
    <property type="match status" value="1"/>
</dbReference>
<feature type="transmembrane region" description="Helical" evidence="6">
    <location>
        <begin position="581"/>
        <end position="607"/>
    </location>
</feature>
<evidence type="ECO:0000256" key="5">
    <source>
        <dbReference type="SAM" id="MobiDB-lite"/>
    </source>
</evidence>
<reference evidence="8 9" key="1">
    <citation type="journal article" date="2023" name="Sci. Data">
        <title>Genome assembly of the Korean intertidal mud-creeper Batillaria attramentaria.</title>
        <authorList>
            <person name="Patra A.K."/>
            <person name="Ho P.T."/>
            <person name="Jun S."/>
            <person name="Lee S.J."/>
            <person name="Kim Y."/>
            <person name="Won Y.J."/>
        </authorList>
    </citation>
    <scope>NUCLEOTIDE SEQUENCE [LARGE SCALE GENOMIC DNA]</scope>
    <source>
        <strain evidence="8">Wonlab-2016</strain>
    </source>
</reference>
<accession>A0ABD0LW66</accession>
<feature type="transmembrane region" description="Helical" evidence="6">
    <location>
        <begin position="643"/>
        <end position="666"/>
    </location>
</feature>
<organism evidence="8 9">
    <name type="scientific">Batillaria attramentaria</name>
    <dbReference type="NCBI Taxonomy" id="370345"/>
    <lineage>
        <taxon>Eukaryota</taxon>
        <taxon>Metazoa</taxon>
        <taxon>Spiralia</taxon>
        <taxon>Lophotrochozoa</taxon>
        <taxon>Mollusca</taxon>
        <taxon>Gastropoda</taxon>
        <taxon>Caenogastropoda</taxon>
        <taxon>Sorbeoconcha</taxon>
        <taxon>Cerithioidea</taxon>
        <taxon>Batillariidae</taxon>
        <taxon>Batillaria</taxon>
    </lineage>
</organism>
<feature type="domain" description="Major facilitator superfamily (MFS) profile" evidence="7">
    <location>
        <begin position="142"/>
        <end position="670"/>
    </location>
</feature>
<dbReference type="Proteomes" id="UP001519460">
    <property type="component" value="Unassembled WGS sequence"/>
</dbReference>
<feature type="transmembrane region" description="Helical" evidence="6">
    <location>
        <begin position="272"/>
        <end position="295"/>
    </location>
</feature>
<feature type="transmembrane region" description="Helical" evidence="6">
    <location>
        <begin position="492"/>
        <end position="513"/>
    </location>
</feature>
<dbReference type="InterPro" id="IPR036259">
    <property type="entry name" value="MFS_trans_sf"/>
</dbReference>